<gene>
    <name evidence="2" type="ORF">DPMN_150658</name>
</gene>
<sequence length="75" mass="8626">MANETLMRQFKDNSCLVAPKRERLLRQGSADILAKMLFLHLARCVAFMATPVVASRRPGPQDVERTEYRRPRTLP</sequence>
<proteinExistence type="predicted"/>
<feature type="region of interest" description="Disordered" evidence="1">
    <location>
        <begin position="55"/>
        <end position="75"/>
    </location>
</feature>
<feature type="compositionally biased region" description="Basic and acidic residues" evidence="1">
    <location>
        <begin position="62"/>
        <end position="75"/>
    </location>
</feature>
<accession>A0A9D4FGW4</accession>
<keyword evidence="3" id="KW-1185">Reference proteome</keyword>
<evidence type="ECO:0000313" key="2">
    <source>
        <dbReference type="EMBL" id="KAH3797083.1"/>
    </source>
</evidence>
<protein>
    <submittedName>
        <fullName evidence="2">Uncharacterized protein</fullName>
    </submittedName>
</protein>
<dbReference type="EMBL" id="JAIWYP010000007">
    <property type="protein sequence ID" value="KAH3797083.1"/>
    <property type="molecule type" value="Genomic_DNA"/>
</dbReference>
<comment type="caution">
    <text evidence="2">The sequence shown here is derived from an EMBL/GenBank/DDBJ whole genome shotgun (WGS) entry which is preliminary data.</text>
</comment>
<dbReference type="Proteomes" id="UP000828390">
    <property type="component" value="Unassembled WGS sequence"/>
</dbReference>
<reference evidence="2" key="1">
    <citation type="journal article" date="2019" name="bioRxiv">
        <title>The Genome of the Zebra Mussel, Dreissena polymorpha: A Resource for Invasive Species Research.</title>
        <authorList>
            <person name="McCartney M.A."/>
            <person name="Auch B."/>
            <person name="Kono T."/>
            <person name="Mallez S."/>
            <person name="Zhang Y."/>
            <person name="Obille A."/>
            <person name="Becker A."/>
            <person name="Abrahante J.E."/>
            <person name="Garbe J."/>
            <person name="Badalamenti J.P."/>
            <person name="Herman A."/>
            <person name="Mangelson H."/>
            <person name="Liachko I."/>
            <person name="Sullivan S."/>
            <person name="Sone E.D."/>
            <person name="Koren S."/>
            <person name="Silverstein K.A.T."/>
            <person name="Beckman K.B."/>
            <person name="Gohl D.M."/>
        </authorList>
    </citation>
    <scope>NUCLEOTIDE SEQUENCE</scope>
    <source>
        <strain evidence="2">Duluth1</strain>
        <tissue evidence="2">Whole animal</tissue>
    </source>
</reference>
<evidence type="ECO:0000256" key="1">
    <source>
        <dbReference type="SAM" id="MobiDB-lite"/>
    </source>
</evidence>
<dbReference type="AlphaFoldDB" id="A0A9D4FGW4"/>
<name>A0A9D4FGW4_DREPO</name>
<reference evidence="2" key="2">
    <citation type="submission" date="2020-11" db="EMBL/GenBank/DDBJ databases">
        <authorList>
            <person name="McCartney M.A."/>
            <person name="Auch B."/>
            <person name="Kono T."/>
            <person name="Mallez S."/>
            <person name="Becker A."/>
            <person name="Gohl D.M."/>
            <person name="Silverstein K.A.T."/>
            <person name="Koren S."/>
            <person name="Bechman K.B."/>
            <person name="Herman A."/>
            <person name="Abrahante J.E."/>
            <person name="Garbe J."/>
        </authorList>
    </citation>
    <scope>NUCLEOTIDE SEQUENCE</scope>
    <source>
        <strain evidence="2">Duluth1</strain>
        <tissue evidence="2">Whole animal</tissue>
    </source>
</reference>
<organism evidence="2 3">
    <name type="scientific">Dreissena polymorpha</name>
    <name type="common">Zebra mussel</name>
    <name type="synonym">Mytilus polymorpha</name>
    <dbReference type="NCBI Taxonomy" id="45954"/>
    <lineage>
        <taxon>Eukaryota</taxon>
        <taxon>Metazoa</taxon>
        <taxon>Spiralia</taxon>
        <taxon>Lophotrochozoa</taxon>
        <taxon>Mollusca</taxon>
        <taxon>Bivalvia</taxon>
        <taxon>Autobranchia</taxon>
        <taxon>Heteroconchia</taxon>
        <taxon>Euheterodonta</taxon>
        <taxon>Imparidentia</taxon>
        <taxon>Neoheterodontei</taxon>
        <taxon>Myida</taxon>
        <taxon>Dreissenoidea</taxon>
        <taxon>Dreissenidae</taxon>
        <taxon>Dreissena</taxon>
    </lineage>
</organism>
<evidence type="ECO:0000313" key="3">
    <source>
        <dbReference type="Proteomes" id="UP000828390"/>
    </source>
</evidence>